<gene>
    <name evidence="11" type="ORF">H671_3g8875</name>
</gene>
<dbReference type="EMBL" id="KE671255">
    <property type="protein sequence ID" value="ERE80413.1"/>
    <property type="molecule type" value="Genomic_DNA"/>
</dbReference>
<dbReference type="GO" id="GO:0071004">
    <property type="term" value="C:U2-type prespliceosome"/>
    <property type="evidence" value="ECO:0007669"/>
    <property type="project" value="TreeGrafter"/>
</dbReference>
<evidence type="ECO:0000256" key="1">
    <source>
        <dbReference type="ARBA" id="ARBA00004123"/>
    </source>
</evidence>
<name>A0A061IE81_CRIGR</name>
<dbReference type="SMART" id="SM00651">
    <property type="entry name" value="Sm"/>
    <property type="match status" value="1"/>
</dbReference>
<dbReference type="PROSITE" id="PS52002">
    <property type="entry name" value="SM"/>
    <property type="match status" value="1"/>
</dbReference>
<dbReference type="PANTHER" id="PTHR10553">
    <property type="entry name" value="SMALL NUCLEAR RIBONUCLEOPROTEIN"/>
    <property type="match status" value="1"/>
</dbReference>
<dbReference type="Proteomes" id="UP000030759">
    <property type="component" value="Unassembled WGS sequence"/>
</dbReference>
<keyword evidence="6" id="KW-0508">mRNA splicing</keyword>
<dbReference type="GO" id="GO:0043186">
    <property type="term" value="C:P granule"/>
    <property type="evidence" value="ECO:0007669"/>
    <property type="project" value="TreeGrafter"/>
</dbReference>
<dbReference type="GO" id="GO:0034719">
    <property type="term" value="C:SMN-Sm protein complex"/>
    <property type="evidence" value="ECO:0007669"/>
    <property type="project" value="TreeGrafter"/>
</dbReference>
<dbReference type="GO" id="GO:0005685">
    <property type="term" value="C:U1 snRNP"/>
    <property type="evidence" value="ECO:0007669"/>
    <property type="project" value="TreeGrafter"/>
</dbReference>
<evidence type="ECO:0000256" key="5">
    <source>
        <dbReference type="ARBA" id="ARBA00022884"/>
    </source>
</evidence>
<dbReference type="CDD" id="cd01719">
    <property type="entry name" value="Sm_G"/>
    <property type="match status" value="1"/>
</dbReference>
<feature type="compositionally biased region" description="Gly residues" evidence="9">
    <location>
        <begin position="56"/>
        <end position="67"/>
    </location>
</feature>
<dbReference type="GO" id="GO:0097526">
    <property type="term" value="C:spliceosomal tri-snRNP complex"/>
    <property type="evidence" value="ECO:0007669"/>
    <property type="project" value="TreeGrafter"/>
</dbReference>
<dbReference type="FunFam" id="2.30.30.100:FF:000017">
    <property type="entry name" value="Small nuclear ribonucleoprotein G"/>
    <property type="match status" value="1"/>
</dbReference>
<comment type="subcellular location">
    <subcellularLocation>
        <location evidence="1">Nucleus</location>
    </subcellularLocation>
</comment>
<dbReference type="GO" id="GO:0071011">
    <property type="term" value="C:precatalytic spliceosome"/>
    <property type="evidence" value="ECO:0007669"/>
    <property type="project" value="TreeGrafter"/>
</dbReference>
<sequence>MGGDLDVSLWTIGEKSAPRRRVPFSTPRVPRSSSPYDRRLSVSGAPLEHVAKPRGSGAGTRLGGQGEGLTLFGASGPASGPDADCGAGGLPGRSPPGGRALREREPGGGASESESDKPLPLRKVPRGWRGLRLNCSPSPWHSRWKVFEDAKASRGSLGRIQHSGVSVSIQGECGRGDKRCDNRQELETLLSGVNNREVIQQNYVEIRILKFAFPLCQACRRVTMSKAHPSKLKKFMDKKLSLKLNGGRHVQGILRGFNPFMNLVIDECVEMATSGPQNNIGMVVIQGNSSIMLEALEKV</sequence>
<proteinExistence type="inferred from homology"/>
<keyword evidence="5" id="KW-0694">RNA-binding</keyword>
<feature type="domain" description="Sm" evidence="10">
    <location>
        <begin position="227"/>
        <end position="299"/>
    </location>
</feature>
<evidence type="ECO:0000256" key="6">
    <source>
        <dbReference type="ARBA" id="ARBA00023187"/>
    </source>
</evidence>
<protein>
    <submittedName>
        <fullName evidence="11">Small nuclear ribonucleoprotein G-like protein</fullName>
    </submittedName>
</protein>
<evidence type="ECO:0000256" key="4">
    <source>
        <dbReference type="ARBA" id="ARBA00022728"/>
    </source>
</evidence>
<evidence type="ECO:0000256" key="3">
    <source>
        <dbReference type="ARBA" id="ARBA00022664"/>
    </source>
</evidence>
<dbReference type="PANTHER" id="PTHR10553:SF26">
    <property type="entry name" value="SMALL NUCLEAR RIBONUCLEOPROTEIN G-RELATED"/>
    <property type="match status" value="1"/>
</dbReference>
<evidence type="ECO:0000256" key="9">
    <source>
        <dbReference type="SAM" id="MobiDB-lite"/>
    </source>
</evidence>
<dbReference type="Gene3D" id="2.30.30.100">
    <property type="match status" value="1"/>
</dbReference>
<evidence type="ECO:0000259" key="10">
    <source>
        <dbReference type="PROSITE" id="PS52002"/>
    </source>
</evidence>
<dbReference type="SUPFAM" id="SSF50182">
    <property type="entry name" value="Sm-like ribonucleoproteins"/>
    <property type="match status" value="1"/>
</dbReference>
<dbReference type="GO" id="GO:0071013">
    <property type="term" value="C:catalytic step 2 spliceosome"/>
    <property type="evidence" value="ECO:0007669"/>
    <property type="project" value="TreeGrafter"/>
</dbReference>
<dbReference type="InterPro" id="IPR044641">
    <property type="entry name" value="Lsm7/SmG-like"/>
</dbReference>
<evidence type="ECO:0000313" key="11">
    <source>
        <dbReference type="EMBL" id="ERE80413.1"/>
    </source>
</evidence>
<feature type="region of interest" description="Disordered" evidence="9">
    <location>
        <begin position="1"/>
        <end position="123"/>
    </location>
</feature>
<accession>A0A061IE81</accession>
<dbReference type="InterPro" id="IPR047575">
    <property type="entry name" value="Sm"/>
</dbReference>
<dbReference type="GO" id="GO:0000398">
    <property type="term" value="P:mRNA splicing, via spliceosome"/>
    <property type="evidence" value="ECO:0007669"/>
    <property type="project" value="InterPro"/>
</dbReference>
<reference evidence="12" key="1">
    <citation type="journal article" date="2013" name="Nat. Biotechnol.">
        <title>Chinese hamster genome sequenced from sorted chromosomes.</title>
        <authorList>
            <person name="Brinkrolf K."/>
            <person name="Rupp O."/>
            <person name="Laux H."/>
            <person name="Kollin F."/>
            <person name="Ernst W."/>
            <person name="Linke B."/>
            <person name="Kofler R."/>
            <person name="Romand S."/>
            <person name="Hesse F."/>
            <person name="Budach W.E."/>
            <person name="Galosy S."/>
            <person name="Muller D."/>
            <person name="Noll T."/>
            <person name="Wienberg J."/>
            <person name="Jostock T."/>
            <person name="Leonard M."/>
            <person name="Grillari J."/>
            <person name="Tauch A."/>
            <person name="Goesmann A."/>
            <person name="Helk B."/>
            <person name="Mott J.E."/>
            <person name="Puhler A."/>
            <person name="Borth N."/>
        </authorList>
    </citation>
    <scope>NUCLEOTIDE SEQUENCE [LARGE SCALE GENOMIC DNA]</scope>
    <source>
        <strain evidence="12">17A/GY</strain>
    </source>
</reference>
<dbReference type="GO" id="GO:0003723">
    <property type="term" value="F:RNA binding"/>
    <property type="evidence" value="ECO:0007669"/>
    <property type="project" value="UniProtKB-KW"/>
</dbReference>
<dbReference type="InterPro" id="IPR034098">
    <property type="entry name" value="Sm_G"/>
</dbReference>
<keyword evidence="7" id="KW-0539">Nucleus</keyword>
<keyword evidence="4" id="KW-0747">Spliceosome</keyword>
<evidence type="ECO:0000256" key="7">
    <source>
        <dbReference type="ARBA" id="ARBA00023242"/>
    </source>
</evidence>
<comment type="similarity">
    <text evidence="2">Belongs to the snRNP Sm proteins family.</text>
</comment>
<dbReference type="Pfam" id="PF01423">
    <property type="entry name" value="LSM"/>
    <property type="match status" value="1"/>
</dbReference>
<keyword evidence="8 11" id="KW-0687">Ribonucleoprotein</keyword>
<dbReference type="GO" id="GO:0005686">
    <property type="term" value="C:U2 snRNP"/>
    <property type="evidence" value="ECO:0007669"/>
    <property type="project" value="TreeGrafter"/>
</dbReference>
<dbReference type="InterPro" id="IPR010920">
    <property type="entry name" value="LSM_dom_sf"/>
</dbReference>
<evidence type="ECO:0000256" key="8">
    <source>
        <dbReference type="ARBA" id="ARBA00023274"/>
    </source>
</evidence>
<dbReference type="GO" id="GO:0005682">
    <property type="term" value="C:U5 snRNP"/>
    <property type="evidence" value="ECO:0007669"/>
    <property type="project" value="TreeGrafter"/>
</dbReference>
<dbReference type="InterPro" id="IPR001163">
    <property type="entry name" value="Sm_dom_euk/arc"/>
</dbReference>
<keyword evidence="3" id="KW-0507">mRNA processing</keyword>
<evidence type="ECO:0000313" key="12">
    <source>
        <dbReference type="Proteomes" id="UP000030759"/>
    </source>
</evidence>
<dbReference type="GO" id="GO:0005687">
    <property type="term" value="C:U4 snRNP"/>
    <property type="evidence" value="ECO:0007669"/>
    <property type="project" value="TreeGrafter"/>
</dbReference>
<organism evidence="11 12">
    <name type="scientific">Cricetulus griseus</name>
    <name type="common">Chinese hamster</name>
    <name type="synonym">Cricetulus barabensis griseus</name>
    <dbReference type="NCBI Taxonomy" id="10029"/>
    <lineage>
        <taxon>Eukaryota</taxon>
        <taxon>Metazoa</taxon>
        <taxon>Chordata</taxon>
        <taxon>Craniata</taxon>
        <taxon>Vertebrata</taxon>
        <taxon>Euteleostomi</taxon>
        <taxon>Mammalia</taxon>
        <taxon>Eutheria</taxon>
        <taxon>Euarchontoglires</taxon>
        <taxon>Glires</taxon>
        <taxon>Rodentia</taxon>
        <taxon>Myomorpha</taxon>
        <taxon>Muroidea</taxon>
        <taxon>Cricetidae</taxon>
        <taxon>Cricetinae</taxon>
        <taxon>Cricetulus</taxon>
    </lineage>
</organism>
<dbReference type="AlphaFoldDB" id="A0A061IE81"/>
<dbReference type="GO" id="GO:0005689">
    <property type="term" value="C:U12-type spliceosomal complex"/>
    <property type="evidence" value="ECO:0007669"/>
    <property type="project" value="TreeGrafter"/>
</dbReference>
<evidence type="ECO:0000256" key="2">
    <source>
        <dbReference type="ARBA" id="ARBA00006850"/>
    </source>
</evidence>